<organism evidence="2 3">
    <name type="scientific">Peribacillus asahii</name>
    <dbReference type="NCBI Taxonomy" id="228899"/>
    <lineage>
        <taxon>Bacteria</taxon>
        <taxon>Bacillati</taxon>
        <taxon>Bacillota</taxon>
        <taxon>Bacilli</taxon>
        <taxon>Bacillales</taxon>
        <taxon>Bacillaceae</taxon>
        <taxon>Peribacillus</taxon>
    </lineage>
</organism>
<dbReference type="SUPFAM" id="SSF53448">
    <property type="entry name" value="Nucleotide-diphospho-sugar transferases"/>
    <property type="match status" value="1"/>
</dbReference>
<keyword evidence="3" id="KW-1185">Reference proteome</keyword>
<dbReference type="GO" id="GO:0016779">
    <property type="term" value="F:nucleotidyltransferase activity"/>
    <property type="evidence" value="ECO:0007669"/>
    <property type="project" value="UniProtKB-ARBA"/>
</dbReference>
<comment type="caution">
    <text evidence="2">The sequence shown here is derived from an EMBL/GenBank/DDBJ whole genome shotgun (WGS) entry which is preliminary data.</text>
</comment>
<dbReference type="AlphaFoldDB" id="A0A398B2Q1"/>
<dbReference type="InterPro" id="IPR029044">
    <property type="entry name" value="Nucleotide-diphossugar_trans"/>
</dbReference>
<dbReference type="Gene3D" id="3.90.550.10">
    <property type="entry name" value="Spore Coat Polysaccharide Biosynthesis Protein SpsA, Chain A"/>
    <property type="match status" value="1"/>
</dbReference>
<protein>
    <recommendedName>
        <fullName evidence="1">MobA-like NTP transferase domain-containing protein</fullName>
    </recommendedName>
</protein>
<feature type="domain" description="MobA-like NTP transferase" evidence="1">
    <location>
        <begin position="10"/>
        <end position="40"/>
    </location>
</feature>
<dbReference type="EMBL" id="QWVS01000032">
    <property type="protein sequence ID" value="RID83624.1"/>
    <property type="molecule type" value="Genomic_DNA"/>
</dbReference>
<dbReference type="RefSeq" id="WP_119118006.1">
    <property type="nucleotide sequence ID" value="NZ_QWVS01000032.1"/>
</dbReference>
<evidence type="ECO:0000313" key="3">
    <source>
        <dbReference type="Proteomes" id="UP000266016"/>
    </source>
</evidence>
<proteinExistence type="predicted"/>
<evidence type="ECO:0000259" key="1">
    <source>
        <dbReference type="Pfam" id="PF12804"/>
    </source>
</evidence>
<name>A0A398B2Q1_9BACI</name>
<accession>A0A398B2Q1</accession>
<reference evidence="2 3" key="1">
    <citation type="submission" date="2018-08" db="EMBL/GenBank/DDBJ databases">
        <title>Bacillus jemisoniae sp. nov., Bacillus chryseoplanitiae sp. nov., Bacillus resnikiae sp. nov., and Bacillus frankliniae sp. nov., isolated from Viking spacecraft and associated surfaces.</title>
        <authorList>
            <person name="Seuylemezian A."/>
            <person name="Vaishampayan P."/>
        </authorList>
    </citation>
    <scope>NUCLEOTIDE SEQUENCE [LARGE SCALE GENOMIC DNA]</scope>
    <source>
        <strain evidence="2 3">MA001</strain>
    </source>
</reference>
<dbReference type="Proteomes" id="UP000266016">
    <property type="component" value="Unassembled WGS sequence"/>
</dbReference>
<sequence>MVNNNIRISAVILASGMSTRMGTAKQLITFQGVPLLKYIIYKTLFLFW</sequence>
<evidence type="ECO:0000313" key="2">
    <source>
        <dbReference type="EMBL" id="RID83624.1"/>
    </source>
</evidence>
<dbReference type="Pfam" id="PF12804">
    <property type="entry name" value="NTP_transf_3"/>
    <property type="match status" value="1"/>
</dbReference>
<dbReference type="InterPro" id="IPR025877">
    <property type="entry name" value="MobA-like_NTP_Trfase"/>
</dbReference>
<gene>
    <name evidence="2" type="ORF">D1953_15050</name>
</gene>